<dbReference type="PANTHER" id="PTHR32481:SF7">
    <property type="entry name" value="AMINOPEPTIDASE YHFE-RELATED"/>
    <property type="match status" value="1"/>
</dbReference>
<comment type="similarity">
    <text evidence="1 6">Belongs to the peptidase M42 family.</text>
</comment>
<dbReference type="PIRSF" id="PIRSF001123">
    <property type="entry name" value="PepA_GA"/>
    <property type="match status" value="1"/>
</dbReference>
<evidence type="ECO:0000256" key="2">
    <source>
        <dbReference type="ARBA" id="ARBA00022438"/>
    </source>
</evidence>
<reference evidence="7 8" key="1">
    <citation type="journal article" date="2021" name="Sci. Rep.">
        <title>The distribution of antibiotic resistance genes in chicken gut microbiota commensals.</title>
        <authorList>
            <person name="Juricova H."/>
            <person name="Matiasovicova J."/>
            <person name="Kubasova T."/>
            <person name="Cejkova D."/>
            <person name="Rychlik I."/>
        </authorList>
    </citation>
    <scope>NUCLEOTIDE SEQUENCE [LARGE SCALE GENOMIC DNA]</scope>
    <source>
        <strain evidence="7 8">An794</strain>
    </source>
</reference>
<keyword evidence="2" id="KW-0031">Aminopeptidase</keyword>
<evidence type="ECO:0000313" key="7">
    <source>
        <dbReference type="EMBL" id="MBM6775418.1"/>
    </source>
</evidence>
<evidence type="ECO:0000256" key="3">
    <source>
        <dbReference type="ARBA" id="ARBA00022670"/>
    </source>
</evidence>
<dbReference type="SUPFAM" id="SSF101821">
    <property type="entry name" value="Aminopeptidase/glucanase lid domain"/>
    <property type="match status" value="1"/>
</dbReference>
<evidence type="ECO:0000313" key="8">
    <source>
        <dbReference type="Proteomes" id="UP000712527"/>
    </source>
</evidence>
<evidence type="ECO:0000256" key="6">
    <source>
        <dbReference type="PIRNR" id="PIRNR001123"/>
    </source>
</evidence>
<comment type="caution">
    <text evidence="7">The sequence shown here is derived from an EMBL/GenBank/DDBJ whole genome shotgun (WGS) entry which is preliminary data.</text>
</comment>
<dbReference type="Pfam" id="PF05343">
    <property type="entry name" value="Peptidase_M42"/>
    <property type="match status" value="1"/>
</dbReference>
<accession>A0ABS2F4C9</accession>
<evidence type="ECO:0000256" key="4">
    <source>
        <dbReference type="ARBA" id="ARBA00022723"/>
    </source>
</evidence>
<dbReference type="InterPro" id="IPR051464">
    <property type="entry name" value="Peptidase_M42_aminopept"/>
</dbReference>
<dbReference type="Gene3D" id="2.40.30.40">
    <property type="entry name" value="Peptidase M42, domain 2"/>
    <property type="match status" value="1"/>
</dbReference>
<dbReference type="PANTHER" id="PTHR32481">
    <property type="entry name" value="AMINOPEPTIDASE"/>
    <property type="match status" value="1"/>
</dbReference>
<keyword evidence="5" id="KW-0378">Hydrolase</keyword>
<evidence type="ECO:0000256" key="5">
    <source>
        <dbReference type="ARBA" id="ARBA00022801"/>
    </source>
</evidence>
<dbReference type="InterPro" id="IPR008007">
    <property type="entry name" value="Peptidase_M42"/>
</dbReference>
<dbReference type="RefSeq" id="WP_204793755.1">
    <property type="nucleotide sequence ID" value="NZ_JACSNQ010000018.1"/>
</dbReference>
<protein>
    <submittedName>
        <fullName evidence="7">M20/M25/M40 family metallo-hydrolase</fullName>
    </submittedName>
</protein>
<dbReference type="Proteomes" id="UP000712527">
    <property type="component" value="Unassembled WGS sequence"/>
</dbReference>
<dbReference type="SUPFAM" id="SSF53187">
    <property type="entry name" value="Zn-dependent exopeptidases"/>
    <property type="match status" value="1"/>
</dbReference>
<name>A0ABS2F4C9_9ACTN</name>
<dbReference type="Gene3D" id="3.40.630.10">
    <property type="entry name" value="Zn peptidases"/>
    <property type="match status" value="1"/>
</dbReference>
<proteinExistence type="inferred from homology"/>
<keyword evidence="8" id="KW-1185">Reference proteome</keyword>
<gene>
    <name evidence="7" type="ORF">H9X80_07680</name>
</gene>
<evidence type="ECO:0000256" key="1">
    <source>
        <dbReference type="ARBA" id="ARBA00006272"/>
    </source>
</evidence>
<dbReference type="InterPro" id="IPR023367">
    <property type="entry name" value="Peptidase_M42_dom2"/>
</dbReference>
<keyword evidence="3" id="KW-0645">Protease</keyword>
<sequence length="355" mass="39006">MPVTTTEHQIDPQYLLDTLHECVEVESPVGYYPEIHAWLRETLAELGYEMTMDNKATAYVRVSGKSDEKCVCLGAHLDTIGLVVRGFNDDGTLRVRQLGGINYASIEGETCLVHCRDGRTVAGQVICNHHSVHVWGEAKTDPRTEDTMSVSLIADVKCPADARALGVTEGAIVGIDPHFEAFDNGYMVSRHIDDKAAVTVLLDVLRWLRDSGEQPAYDTLFAFPIYEEIGHGASWVPAEVSEYVAVDITLIGPDYTADEHSTAVICSDAKGPYDWELTNTLIACAESACTEGRWGTQVCFHYSTDANAAYVHTNDLRSGAFGMACLNTHGRERCHVDALVETERLARAYVMGEGR</sequence>
<keyword evidence="4" id="KW-0479">Metal-binding</keyword>
<organism evidence="7 8">
    <name type="scientific">Olsenella profusa</name>
    <dbReference type="NCBI Taxonomy" id="138595"/>
    <lineage>
        <taxon>Bacteria</taxon>
        <taxon>Bacillati</taxon>
        <taxon>Actinomycetota</taxon>
        <taxon>Coriobacteriia</taxon>
        <taxon>Coriobacteriales</taxon>
        <taxon>Atopobiaceae</taxon>
        <taxon>Olsenella</taxon>
    </lineage>
</organism>
<dbReference type="EMBL" id="JACSNQ010000018">
    <property type="protein sequence ID" value="MBM6775418.1"/>
    <property type="molecule type" value="Genomic_DNA"/>
</dbReference>